<reference evidence="6 7" key="1">
    <citation type="journal article" date="2023" name="Plants (Basel)">
        <title>Bridging the Gap: Combining Genomics and Transcriptomics Approaches to Understand Stylosanthes scabra, an Orphan Legume from the Brazilian Caatinga.</title>
        <authorList>
            <person name="Ferreira-Neto J.R.C."/>
            <person name="da Silva M.D."/>
            <person name="Binneck E."/>
            <person name="de Melo N.F."/>
            <person name="da Silva R.H."/>
            <person name="de Melo A.L.T.M."/>
            <person name="Pandolfi V."/>
            <person name="Bustamante F.O."/>
            <person name="Brasileiro-Vidal A.C."/>
            <person name="Benko-Iseppon A.M."/>
        </authorList>
    </citation>
    <scope>NUCLEOTIDE SEQUENCE [LARGE SCALE GENOMIC DNA]</scope>
    <source>
        <tissue evidence="6">Leaves</tissue>
    </source>
</reference>
<dbReference type="SUPFAM" id="SSF57850">
    <property type="entry name" value="RING/U-box"/>
    <property type="match status" value="1"/>
</dbReference>
<sequence length="222" mass="24982">MPHTTYSLEITPNENPAVPPELSFGDSYSINLSCTVEFIRVSVGISYTIELNEAFLVPSDVLRNCTPLTDINGENMELPISYDLLDEILAQLAESAGDSSEMDVNLHVFMHFAEEDLDFYNSNGDCQYVSAARELVSLLERVKVDEEEEDGVDEQCAICLEELFGDGNEDSRGGEVVRTNCSHVFHERCILRWIERCIKSESPYSCPLCRCNNIFPTSEEDE</sequence>
<name>A0ABU6Q624_9FABA</name>
<accession>A0ABU6Q624</accession>
<dbReference type="PANTHER" id="PTHR45969:SF69">
    <property type="entry name" value="FINGER DOMAIN PROTEIN, PUTATIVE (AFU_ORTHOLOGUE AFUA_3G12190)-RELATED"/>
    <property type="match status" value="1"/>
</dbReference>
<evidence type="ECO:0000259" key="5">
    <source>
        <dbReference type="PROSITE" id="PS50089"/>
    </source>
</evidence>
<dbReference type="SMART" id="SM00184">
    <property type="entry name" value="RING"/>
    <property type="match status" value="1"/>
</dbReference>
<gene>
    <name evidence="6" type="ORF">PIB30_012386</name>
</gene>
<evidence type="ECO:0000256" key="4">
    <source>
        <dbReference type="PROSITE-ProRule" id="PRU00175"/>
    </source>
</evidence>
<dbReference type="PROSITE" id="PS50089">
    <property type="entry name" value="ZF_RING_2"/>
    <property type="match status" value="1"/>
</dbReference>
<dbReference type="CDD" id="cd16448">
    <property type="entry name" value="RING-H2"/>
    <property type="match status" value="1"/>
</dbReference>
<comment type="caution">
    <text evidence="6">The sequence shown here is derived from an EMBL/GenBank/DDBJ whole genome shotgun (WGS) entry which is preliminary data.</text>
</comment>
<evidence type="ECO:0000256" key="3">
    <source>
        <dbReference type="ARBA" id="ARBA00022833"/>
    </source>
</evidence>
<keyword evidence="1" id="KW-0479">Metal-binding</keyword>
<organism evidence="6 7">
    <name type="scientific">Stylosanthes scabra</name>
    <dbReference type="NCBI Taxonomy" id="79078"/>
    <lineage>
        <taxon>Eukaryota</taxon>
        <taxon>Viridiplantae</taxon>
        <taxon>Streptophyta</taxon>
        <taxon>Embryophyta</taxon>
        <taxon>Tracheophyta</taxon>
        <taxon>Spermatophyta</taxon>
        <taxon>Magnoliopsida</taxon>
        <taxon>eudicotyledons</taxon>
        <taxon>Gunneridae</taxon>
        <taxon>Pentapetalae</taxon>
        <taxon>rosids</taxon>
        <taxon>fabids</taxon>
        <taxon>Fabales</taxon>
        <taxon>Fabaceae</taxon>
        <taxon>Papilionoideae</taxon>
        <taxon>50 kb inversion clade</taxon>
        <taxon>dalbergioids sensu lato</taxon>
        <taxon>Dalbergieae</taxon>
        <taxon>Pterocarpus clade</taxon>
        <taxon>Stylosanthes</taxon>
    </lineage>
</organism>
<dbReference type="Gene3D" id="3.30.40.10">
    <property type="entry name" value="Zinc/RING finger domain, C3HC4 (zinc finger)"/>
    <property type="match status" value="1"/>
</dbReference>
<dbReference type="InterPro" id="IPR013083">
    <property type="entry name" value="Znf_RING/FYVE/PHD"/>
</dbReference>
<protein>
    <recommendedName>
        <fullName evidence="5">RING-type domain-containing protein</fullName>
    </recommendedName>
</protein>
<dbReference type="EMBL" id="JASCZI010000031">
    <property type="protein sequence ID" value="MED6107264.1"/>
    <property type="molecule type" value="Genomic_DNA"/>
</dbReference>
<evidence type="ECO:0000256" key="1">
    <source>
        <dbReference type="ARBA" id="ARBA00022723"/>
    </source>
</evidence>
<evidence type="ECO:0000313" key="6">
    <source>
        <dbReference type="EMBL" id="MED6107264.1"/>
    </source>
</evidence>
<proteinExistence type="predicted"/>
<dbReference type="Pfam" id="PF13639">
    <property type="entry name" value="zf-RING_2"/>
    <property type="match status" value="1"/>
</dbReference>
<dbReference type="Proteomes" id="UP001341840">
    <property type="component" value="Unassembled WGS sequence"/>
</dbReference>
<feature type="domain" description="RING-type" evidence="5">
    <location>
        <begin position="156"/>
        <end position="210"/>
    </location>
</feature>
<evidence type="ECO:0000256" key="2">
    <source>
        <dbReference type="ARBA" id="ARBA00022771"/>
    </source>
</evidence>
<keyword evidence="3" id="KW-0862">Zinc</keyword>
<keyword evidence="7" id="KW-1185">Reference proteome</keyword>
<dbReference type="PANTHER" id="PTHR45969">
    <property type="entry name" value="RING ZINC FINGER PROTEIN-RELATED"/>
    <property type="match status" value="1"/>
</dbReference>
<evidence type="ECO:0000313" key="7">
    <source>
        <dbReference type="Proteomes" id="UP001341840"/>
    </source>
</evidence>
<dbReference type="InterPro" id="IPR001841">
    <property type="entry name" value="Znf_RING"/>
</dbReference>
<keyword evidence="2 4" id="KW-0863">Zinc-finger</keyword>